<reference evidence="2" key="1">
    <citation type="journal article" date="2019" name="Int. J. Syst. Evol. Microbiol.">
        <title>The Global Catalogue of Microorganisms (GCM) 10K type strain sequencing project: providing services to taxonomists for standard genome sequencing and annotation.</title>
        <authorList>
            <consortium name="The Broad Institute Genomics Platform"/>
            <consortium name="The Broad Institute Genome Sequencing Center for Infectious Disease"/>
            <person name="Wu L."/>
            <person name="Ma J."/>
        </authorList>
    </citation>
    <scope>NUCLEOTIDE SEQUENCE [LARGE SCALE GENOMIC DNA]</scope>
    <source>
        <strain evidence="2">KCTC 33792</strain>
    </source>
</reference>
<organism evidence="1 2">
    <name type="scientific">Salibacterium lacus</name>
    <dbReference type="NCBI Taxonomy" id="1898109"/>
    <lineage>
        <taxon>Bacteria</taxon>
        <taxon>Bacillati</taxon>
        <taxon>Bacillota</taxon>
        <taxon>Bacilli</taxon>
        <taxon>Bacillales</taxon>
        <taxon>Bacillaceae</taxon>
    </lineage>
</organism>
<dbReference type="InterPro" id="IPR018700">
    <property type="entry name" value="DUF2204"/>
</dbReference>
<gene>
    <name evidence="1" type="ORF">ACFSUB_16120</name>
</gene>
<dbReference type="Pfam" id="PF09970">
    <property type="entry name" value="DUF2204"/>
    <property type="match status" value="1"/>
</dbReference>
<keyword evidence="2" id="KW-1185">Reference proteome</keyword>
<dbReference type="Proteomes" id="UP001597520">
    <property type="component" value="Unassembled WGS sequence"/>
</dbReference>
<comment type="caution">
    <text evidence="1">The sequence shown here is derived from an EMBL/GenBank/DDBJ whole genome shotgun (WGS) entry which is preliminary data.</text>
</comment>
<protein>
    <submittedName>
        <fullName evidence="1">Nucleotidyltransferase</fullName>
    </submittedName>
</protein>
<dbReference type="RefSeq" id="WP_380714307.1">
    <property type="nucleotide sequence ID" value="NZ_JBHUML010000006.1"/>
</dbReference>
<name>A0ABW5T7Z7_9BACI</name>
<dbReference type="EMBL" id="JBHUML010000006">
    <property type="protein sequence ID" value="MFD2706985.1"/>
    <property type="molecule type" value="Genomic_DNA"/>
</dbReference>
<evidence type="ECO:0000313" key="2">
    <source>
        <dbReference type="Proteomes" id="UP001597520"/>
    </source>
</evidence>
<proteinExistence type="predicted"/>
<sequence length="190" mass="22158">MRSIEALQDELKELVPKPKLEKMTVFASLITEYLEEEGLRPVVVGGLSVELYSRGEYSTSDIDFVTPGYDIVGDLLEKLGFEKTGKNWYHRELEIAVEIPSNHLEGSPEKVIKFKLENNKHVYVIGAEDIIVHRLESALASFPENPEYSEDYEWARRLFLIHQDHLDIDYMRKQDALVTRLLDRWLRDKH</sequence>
<evidence type="ECO:0000313" key="1">
    <source>
        <dbReference type="EMBL" id="MFD2706985.1"/>
    </source>
</evidence>
<accession>A0ABW5T7Z7</accession>